<evidence type="ECO:0000313" key="3">
    <source>
        <dbReference type="Proteomes" id="UP000054997"/>
    </source>
</evidence>
<dbReference type="AlphaFoldDB" id="A0A0W0VNM6"/>
<dbReference type="STRING" id="45068.Llon_0936"/>
<dbReference type="Proteomes" id="UP000054997">
    <property type="component" value="Unassembled WGS sequence"/>
</dbReference>
<sequence>MLAKQLRKQQSDANKHQKQLGYWCKKNKLLLASLLIPAFLIGWYSGNRKRGKKFIKQLSRLMMLAASTAFKKSLANR</sequence>
<comment type="caution">
    <text evidence="2">The sequence shown here is derived from an EMBL/GenBank/DDBJ whole genome shotgun (WGS) entry which is preliminary data.</text>
</comment>
<keyword evidence="1" id="KW-0812">Transmembrane</keyword>
<feature type="transmembrane region" description="Helical" evidence="1">
    <location>
        <begin position="29"/>
        <end position="46"/>
    </location>
</feature>
<dbReference type="RefSeq" id="WP_058528933.1">
    <property type="nucleotide sequence ID" value="NZ_CAAAHZ010000002.1"/>
</dbReference>
<evidence type="ECO:0000313" key="2">
    <source>
        <dbReference type="EMBL" id="KTD21771.1"/>
    </source>
</evidence>
<dbReference type="EMBL" id="LNYK01000014">
    <property type="protein sequence ID" value="KTD21771.1"/>
    <property type="molecule type" value="Genomic_DNA"/>
</dbReference>
<keyword evidence="3" id="KW-1185">Reference proteome</keyword>
<organism evidence="2 3">
    <name type="scientific">Legionella londiniensis</name>
    <dbReference type="NCBI Taxonomy" id="45068"/>
    <lineage>
        <taxon>Bacteria</taxon>
        <taxon>Pseudomonadati</taxon>
        <taxon>Pseudomonadota</taxon>
        <taxon>Gammaproteobacteria</taxon>
        <taxon>Legionellales</taxon>
        <taxon>Legionellaceae</taxon>
        <taxon>Legionella</taxon>
    </lineage>
</organism>
<keyword evidence="1" id="KW-0472">Membrane</keyword>
<accession>A0A0W0VNM6</accession>
<evidence type="ECO:0000256" key="1">
    <source>
        <dbReference type="SAM" id="Phobius"/>
    </source>
</evidence>
<name>A0A0W0VNM6_9GAMM</name>
<protein>
    <recommendedName>
        <fullName evidence="4">Transmembrane protein</fullName>
    </recommendedName>
</protein>
<keyword evidence="1" id="KW-1133">Transmembrane helix</keyword>
<reference evidence="2 3" key="1">
    <citation type="submission" date="2015-11" db="EMBL/GenBank/DDBJ databases">
        <title>Genomic analysis of 38 Legionella species identifies large and diverse effector repertoires.</title>
        <authorList>
            <person name="Burstein D."/>
            <person name="Amaro F."/>
            <person name="Zusman T."/>
            <person name="Lifshitz Z."/>
            <person name="Cohen O."/>
            <person name="Gilbert J.A."/>
            <person name="Pupko T."/>
            <person name="Shuman H.A."/>
            <person name="Segal G."/>
        </authorList>
    </citation>
    <scope>NUCLEOTIDE SEQUENCE [LARGE SCALE GENOMIC DNA]</scope>
    <source>
        <strain evidence="2 3">ATCC 49505</strain>
    </source>
</reference>
<evidence type="ECO:0008006" key="4">
    <source>
        <dbReference type="Google" id="ProtNLM"/>
    </source>
</evidence>
<gene>
    <name evidence="2" type="ORF">Llon_0936</name>
</gene>
<proteinExistence type="predicted"/>